<proteinExistence type="inferred from homology"/>
<dbReference type="RefSeq" id="WP_068206219.1">
    <property type="nucleotide sequence ID" value="NZ_CP013355.1"/>
</dbReference>
<evidence type="ECO:0000313" key="3">
    <source>
        <dbReference type="EMBL" id="AMC10325.1"/>
    </source>
</evidence>
<evidence type="ECO:0000256" key="2">
    <source>
        <dbReference type="ARBA" id="ARBA00022801"/>
    </source>
</evidence>
<reference evidence="4" key="1">
    <citation type="submission" date="2015-12" db="EMBL/GenBank/DDBJ databases">
        <title>Complete genome sequence of Lutibacter profundus strain LP1.</title>
        <authorList>
            <person name="Wissuwa J."/>
            <person name="Le Moine Bauer S."/>
            <person name="Stokke R."/>
            <person name="Dahle H."/>
            <person name="Steen I.H."/>
        </authorList>
    </citation>
    <scope>NUCLEOTIDE SEQUENCE [LARGE SCALE GENOMIC DNA]</scope>
    <source>
        <strain evidence="4">LP1</strain>
    </source>
</reference>
<dbReference type="PANTHER" id="PTHR30023">
    <property type="entry name" value="D-ALANYL-D-ALANINE CARBOXYPEPTIDASE"/>
    <property type="match status" value="1"/>
</dbReference>
<dbReference type="Pfam" id="PF02113">
    <property type="entry name" value="Peptidase_S13"/>
    <property type="match status" value="1"/>
</dbReference>
<dbReference type="GO" id="GO:0004185">
    <property type="term" value="F:serine-type carboxypeptidase activity"/>
    <property type="evidence" value="ECO:0007669"/>
    <property type="project" value="InterPro"/>
</dbReference>
<protein>
    <recommendedName>
        <fullName evidence="5">D-alanyl-D-alanine carboxypeptidase</fullName>
    </recommendedName>
</protein>
<dbReference type="PANTHER" id="PTHR30023:SF0">
    <property type="entry name" value="PENICILLIN-SENSITIVE CARBOXYPEPTIDASE A"/>
    <property type="match status" value="1"/>
</dbReference>
<dbReference type="EMBL" id="CP013355">
    <property type="protein sequence ID" value="AMC10325.1"/>
    <property type="molecule type" value="Genomic_DNA"/>
</dbReference>
<evidence type="ECO:0008006" key="5">
    <source>
        <dbReference type="Google" id="ProtNLM"/>
    </source>
</evidence>
<keyword evidence="4" id="KW-1185">Reference proteome</keyword>
<dbReference type="OrthoDB" id="9802627at2"/>
<dbReference type="InterPro" id="IPR012338">
    <property type="entry name" value="Beta-lactam/transpept-like"/>
</dbReference>
<dbReference type="Gene3D" id="3.40.710.10">
    <property type="entry name" value="DD-peptidase/beta-lactamase superfamily"/>
    <property type="match status" value="2"/>
</dbReference>
<dbReference type="PROSITE" id="PS51257">
    <property type="entry name" value="PROKAR_LIPOPROTEIN"/>
    <property type="match status" value="1"/>
</dbReference>
<sequence length="422" mass="48792">MFKHLYKTTFILLIIILLTSCGTTHKIKRNFKKDNKVTSFFKGFVLYNPKTKKEIINYNGAKYFTPASNIKLFTFYTAYKTLKDSVSSLAYYKTQDSLIIKGTADPSLLYGFDSSKIINFFKNETDSIYLLDEYIDEAPYGSGWAWDDFQYYYMPEKNLFPIYGNIVTFSLADSLQVNPSFFKQQIKVLDSTNSIRELSKNIFYVEKGNTQENEVPFITSNQLTAKLLGEFIQKNITVIPTSEKYKFEILKGVSSNDLYKQMLVVSDNFIAEQLMLKVAKQVANSYNVKLAIEYSLANYLQNLPQKPRWVDGSGLSRYNLFTPNDFVFLLEKMLNEIPKQQLLNYFPVGGESGTLKNWYGNKKPFVYAKSGSLSNNYNLSGYLITKKGTLLIFSYMNNHYQIETSKVKSDMERTLKIIYNNY</sequence>
<evidence type="ECO:0000256" key="1">
    <source>
        <dbReference type="ARBA" id="ARBA00006096"/>
    </source>
</evidence>
<dbReference type="InterPro" id="IPR000667">
    <property type="entry name" value="Peptidase_S13"/>
</dbReference>
<comment type="similarity">
    <text evidence="1">Belongs to the peptidase S13 family.</text>
</comment>
<accession>A0A0X8G5C5</accession>
<dbReference type="AlphaFoldDB" id="A0A0X8G5C5"/>
<organism evidence="3 4">
    <name type="scientific">Lutibacter profundi</name>
    <dbReference type="NCBI Taxonomy" id="1622118"/>
    <lineage>
        <taxon>Bacteria</taxon>
        <taxon>Pseudomonadati</taxon>
        <taxon>Bacteroidota</taxon>
        <taxon>Flavobacteriia</taxon>
        <taxon>Flavobacteriales</taxon>
        <taxon>Flavobacteriaceae</taxon>
        <taxon>Lutibacter</taxon>
    </lineage>
</organism>
<gene>
    <name evidence="3" type="ORF">Lupro_03235</name>
</gene>
<dbReference type="GO" id="GO:0000270">
    <property type="term" value="P:peptidoglycan metabolic process"/>
    <property type="evidence" value="ECO:0007669"/>
    <property type="project" value="TreeGrafter"/>
</dbReference>
<dbReference type="PRINTS" id="PR00922">
    <property type="entry name" value="DADACBPTASE3"/>
</dbReference>
<dbReference type="GO" id="GO:0006508">
    <property type="term" value="P:proteolysis"/>
    <property type="evidence" value="ECO:0007669"/>
    <property type="project" value="InterPro"/>
</dbReference>
<keyword evidence="2" id="KW-0378">Hydrolase</keyword>
<dbReference type="STRING" id="1622118.Lupro_03235"/>
<evidence type="ECO:0000313" key="4">
    <source>
        <dbReference type="Proteomes" id="UP000059672"/>
    </source>
</evidence>
<dbReference type="SUPFAM" id="SSF56601">
    <property type="entry name" value="beta-lactamase/transpeptidase-like"/>
    <property type="match status" value="1"/>
</dbReference>
<name>A0A0X8G5C5_9FLAO</name>
<dbReference type="PATRIC" id="fig|1622118.3.peg.686"/>
<dbReference type="Proteomes" id="UP000059672">
    <property type="component" value="Chromosome"/>
</dbReference>
<dbReference type="KEGG" id="lut:Lupro_03235"/>
<reference evidence="3 4" key="2">
    <citation type="journal article" date="2016" name="Int. J. Syst. Evol. Microbiol.">
        <title>Lutibacter profundi sp. nov., isolated from a deep-sea hydrothermal system on the Arctic Mid-Ocean Ridge and emended description of the genus Lutibacter.</title>
        <authorList>
            <person name="Le Moine Bauer S."/>
            <person name="Roalkvam I."/>
            <person name="Steen I.H."/>
            <person name="Dahle H."/>
        </authorList>
    </citation>
    <scope>NUCLEOTIDE SEQUENCE [LARGE SCALE GENOMIC DNA]</scope>
    <source>
        <strain evidence="3 4">LP1</strain>
    </source>
</reference>